<sequence>MFAYLACLSIPGHPDLRLGEPFEQDDSGKRQLSSMGKKGAGQLFWGSMTSGVDFYVAIVPRARNYTVPDGYSGIPPGTAWFDGDEEYSKIELLFFAGAANYTLKFSYVNEHQNIGILRAGNTSPVDAPYYLMDFRVASNGSLQYDTEDSSLGNGYNMRLVSYATIYRSTLDMLGGAYNYVFATSLVNSKELSELKLWHPTAADISNATSGIAYDTAQSLLPTTEAWKDSGRPFLEMLDELFFNITISMASSEALLYNQSSPFAPPPQNYRTRRQPFESDIEIVGNAEHGGIFLRNFSSVARIAGNSNIDADLTEDMAGKDSLPKYMATATLSLNPQDAQLKIGKPKLVETVREVRPYG</sequence>
<dbReference type="Proteomes" id="UP000799539">
    <property type="component" value="Unassembled WGS sequence"/>
</dbReference>
<evidence type="ECO:0000313" key="2">
    <source>
        <dbReference type="Proteomes" id="UP000799539"/>
    </source>
</evidence>
<reference evidence="1" key="1">
    <citation type="journal article" date="2020" name="Stud. Mycol.">
        <title>101 Dothideomycetes genomes: a test case for predicting lifestyles and emergence of pathogens.</title>
        <authorList>
            <person name="Haridas S."/>
            <person name="Albert R."/>
            <person name="Binder M."/>
            <person name="Bloem J."/>
            <person name="Labutti K."/>
            <person name="Salamov A."/>
            <person name="Andreopoulos B."/>
            <person name="Baker S."/>
            <person name="Barry K."/>
            <person name="Bills G."/>
            <person name="Bluhm B."/>
            <person name="Cannon C."/>
            <person name="Castanera R."/>
            <person name="Culley D."/>
            <person name="Daum C."/>
            <person name="Ezra D."/>
            <person name="Gonzalez J."/>
            <person name="Henrissat B."/>
            <person name="Kuo A."/>
            <person name="Liang C."/>
            <person name="Lipzen A."/>
            <person name="Lutzoni F."/>
            <person name="Magnuson J."/>
            <person name="Mondo S."/>
            <person name="Nolan M."/>
            <person name="Ohm R."/>
            <person name="Pangilinan J."/>
            <person name="Park H.-J."/>
            <person name="Ramirez L."/>
            <person name="Alfaro M."/>
            <person name="Sun H."/>
            <person name="Tritt A."/>
            <person name="Yoshinaga Y."/>
            <person name="Zwiers L.-H."/>
            <person name="Turgeon B."/>
            <person name="Goodwin S."/>
            <person name="Spatafora J."/>
            <person name="Crous P."/>
            <person name="Grigoriev I."/>
        </authorList>
    </citation>
    <scope>NUCLEOTIDE SEQUENCE</scope>
    <source>
        <strain evidence="1">SCOH1-5</strain>
    </source>
</reference>
<keyword evidence="2" id="KW-1185">Reference proteome</keyword>
<gene>
    <name evidence="1" type="ORF">CERZMDRAFT_95436</name>
</gene>
<evidence type="ECO:0000313" key="1">
    <source>
        <dbReference type="EMBL" id="KAF2215065.1"/>
    </source>
</evidence>
<protein>
    <submittedName>
        <fullName evidence="1">Uncharacterized protein</fullName>
    </submittedName>
</protein>
<dbReference type="AlphaFoldDB" id="A0A6A6FNM3"/>
<dbReference type="OrthoDB" id="3650501at2759"/>
<proteinExistence type="predicted"/>
<organism evidence="1 2">
    <name type="scientific">Cercospora zeae-maydis SCOH1-5</name>
    <dbReference type="NCBI Taxonomy" id="717836"/>
    <lineage>
        <taxon>Eukaryota</taxon>
        <taxon>Fungi</taxon>
        <taxon>Dikarya</taxon>
        <taxon>Ascomycota</taxon>
        <taxon>Pezizomycotina</taxon>
        <taxon>Dothideomycetes</taxon>
        <taxon>Dothideomycetidae</taxon>
        <taxon>Mycosphaerellales</taxon>
        <taxon>Mycosphaerellaceae</taxon>
        <taxon>Cercospora</taxon>
    </lineage>
</organism>
<name>A0A6A6FNM3_9PEZI</name>
<accession>A0A6A6FNM3</accession>
<dbReference type="EMBL" id="ML992667">
    <property type="protein sequence ID" value="KAF2215065.1"/>
    <property type="molecule type" value="Genomic_DNA"/>
</dbReference>